<protein>
    <submittedName>
        <fullName evidence="4">Uncharacterized protein</fullName>
    </submittedName>
</protein>
<proteinExistence type="predicted"/>
<feature type="region of interest" description="Disordered" evidence="3">
    <location>
        <begin position="73"/>
        <end position="97"/>
    </location>
</feature>
<dbReference type="InterPro" id="IPR032675">
    <property type="entry name" value="LRR_dom_sf"/>
</dbReference>
<sequence length="183" mass="20470">MTSLVRLDLSHNKLTSLPPRRPGRWRMPFGSRIPRSSTESLPPSALVPLIWPPAACPPDKTQQAHLPYWKKKSERNARDVQKQTLPPDLVELDDSEGNVDEIKGVEDEEYRKGDGSAFSENRVATEAPAELEHEARMLENHGKVEMRGAFQRLGRLDYLSLSGNRLTGLAETSFSGLVSLKTL</sequence>
<dbReference type="AlphaFoldDB" id="A0A448WLG9"/>
<name>A0A448WLG9_9PLAT</name>
<dbReference type="Gene3D" id="3.80.10.10">
    <property type="entry name" value="Ribonuclease Inhibitor"/>
    <property type="match status" value="1"/>
</dbReference>
<dbReference type="Pfam" id="PF13855">
    <property type="entry name" value="LRR_8"/>
    <property type="match status" value="1"/>
</dbReference>
<keyword evidence="1" id="KW-0433">Leucine-rich repeat</keyword>
<dbReference type="InterPro" id="IPR001611">
    <property type="entry name" value="Leu-rich_rpt"/>
</dbReference>
<accession>A0A448WLG9</accession>
<evidence type="ECO:0000256" key="3">
    <source>
        <dbReference type="SAM" id="MobiDB-lite"/>
    </source>
</evidence>
<dbReference type="EMBL" id="CAAALY010022342">
    <property type="protein sequence ID" value="VEL14784.1"/>
    <property type="molecule type" value="Genomic_DNA"/>
</dbReference>
<dbReference type="Pfam" id="PF00560">
    <property type="entry name" value="LRR_1"/>
    <property type="match status" value="1"/>
</dbReference>
<evidence type="ECO:0000313" key="5">
    <source>
        <dbReference type="Proteomes" id="UP000784294"/>
    </source>
</evidence>
<organism evidence="4 5">
    <name type="scientific">Protopolystoma xenopodis</name>
    <dbReference type="NCBI Taxonomy" id="117903"/>
    <lineage>
        <taxon>Eukaryota</taxon>
        <taxon>Metazoa</taxon>
        <taxon>Spiralia</taxon>
        <taxon>Lophotrochozoa</taxon>
        <taxon>Platyhelminthes</taxon>
        <taxon>Monogenea</taxon>
        <taxon>Polyopisthocotylea</taxon>
        <taxon>Polystomatidea</taxon>
        <taxon>Polystomatidae</taxon>
        <taxon>Protopolystoma</taxon>
    </lineage>
</organism>
<keyword evidence="2" id="KW-0677">Repeat</keyword>
<dbReference type="SMART" id="SM00369">
    <property type="entry name" value="LRR_TYP"/>
    <property type="match status" value="2"/>
</dbReference>
<dbReference type="Proteomes" id="UP000784294">
    <property type="component" value="Unassembled WGS sequence"/>
</dbReference>
<evidence type="ECO:0000313" key="4">
    <source>
        <dbReference type="EMBL" id="VEL14784.1"/>
    </source>
</evidence>
<dbReference type="SUPFAM" id="SSF52058">
    <property type="entry name" value="L domain-like"/>
    <property type="match status" value="1"/>
</dbReference>
<dbReference type="InterPro" id="IPR003591">
    <property type="entry name" value="Leu-rich_rpt_typical-subtyp"/>
</dbReference>
<reference evidence="4" key="1">
    <citation type="submission" date="2018-11" db="EMBL/GenBank/DDBJ databases">
        <authorList>
            <consortium name="Pathogen Informatics"/>
        </authorList>
    </citation>
    <scope>NUCLEOTIDE SEQUENCE</scope>
</reference>
<gene>
    <name evidence="4" type="ORF">PXEA_LOCUS8224</name>
</gene>
<dbReference type="PROSITE" id="PS51450">
    <property type="entry name" value="LRR"/>
    <property type="match status" value="1"/>
</dbReference>
<keyword evidence="5" id="KW-1185">Reference proteome</keyword>
<evidence type="ECO:0000256" key="1">
    <source>
        <dbReference type="ARBA" id="ARBA00022614"/>
    </source>
</evidence>
<comment type="caution">
    <text evidence="4">The sequence shown here is derived from an EMBL/GenBank/DDBJ whole genome shotgun (WGS) entry which is preliminary data.</text>
</comment>
<evidence type="ECO:0000256" key="2">
    <source>
        <dbReference type="ARBA" id="ARBA00022737"/>
    </source>
</evidence>
<dbReference type="PRINTS" id="PR00019">
    <property type="entry name" value="LEURICHRPT"/>
</dbReference>